<dbReference type="AlphaFoldDB" id="A0A1T4JWZ6"/>
<evidence type="ECO:0000256" key="9">
    <source>
        <dbReference type="ARBA" id="ARBA00022827"/>
    </source>
</evidence>
<keyword evidence="6" id="KW-0285">Flavoprotein</keyword>
<dbReference type="InterPro" id="IPR012846">
    <property type="entry name" value="Acetolactate_synth_lsu"/>
</dbReference>
<comment type="pathway">
    <text evidence="2 14">Amino-acid biosynthesis; L-valine biosynthesis; L-valine from pyruvate: step 1/4.</text>
</comment>
<evidence type="ECO:0000256" key="8">
    <source>
        <dbReference type="ARBA" id="ARBA00022723"/>
    </source>
</evidence>
<dbReference type="InterPro" id="IPR011766">
    <property type="entry name" value="TPP_enzyme_TPP-bd"/>
</dbReference>
<evidence type="ECO:0000256" key="1">
    <source>
        <dbReference type="ARBA" id="ARBA00004974"/>
    </source>
</evidence>
<keyword evidence="5 14" id="KW-0028">Amino-acid biosynthesis</keyword>
<dbReference type="InterPro" id="IPR012000">
    <property type="entry name" value="Thiamin_PyroP_enz_cen_dom"/>
</dbReference>
<evidence type="ECO:0000256" key="6">
    <source>
        <dbReference type="ARBA" id="ARBA00022630"/>
    </source>
</evidence>
<dbReference type="CDD" id="cd07035">
    <property type="entry name" value="TPP_PYR_POX_like"/>
    <property type="match status" value="1"/>
</dbReference>
<dbReference type="EC" id="2.2.1.6" evidence="4 14"/>
<dbReference type="UniPathway" id="UPA00047">
    <property type="reaction ID" value="UER00055"/>
</dbReference>
<evidence type="ECO:0000256" key="7">
    <source>
        <dbReference type="ARBA" id="ARBA00022679"/>
    </source>
</evidence>
<dbReference type="Gene3D" id="3.40.50.970">
    <property type="match status" value="2"/>
</dbReference>
<gene>
    <name evidence="18" type="ORF">SAMN02745118_00486</name>
</gene>
<keyword evidence="9" id="KW-0274">FAD</keyword>
<dbReference type="RefSeq" id="WP_078809006.1">
    <property type="nucleotide sequence ID" value="NZ_FUWM01000004.1"/>
</dbReference>
<comment type="similarity">
    <text evidence="3 14">Belongs to the TPP enzyme family.</text>
</comment>
<evidence type="ECO:0000256" key="14">
    <source>
        <dbReference type="RuleBase" id="RU003591"/>
    </source>
</evidence>
<keyword evidence="11 14" id="KW-0786">Thiamine pyrophosphate</keyword>
<protein>
    <recommendedName>
        <fullName evidence="4 14">Acetolactate synthase</fullName>
        <ecNumber evidence="4 14">2.2.1.6</ecNumber>
    </recommendedName>
</protein>
<dbReference type="PROSITE" id="PS00187">
    <property type="entry name" value="TPP_ENZYMES"/>
    <property type="match status" value="1"/>
</dbReference>
<evidence type="ECO:0000259" key="15">
    <source>
        <dbReference type="Pfam" id="PF00205"/>
    </source>
</evidence>
<comment type="cofactor">
    <cofactor evidence="14">
        <name>thiamine diphosphate</name>
        <dbReference type="ChEBI" id="CHEBI:58937"/>
    </cofactor>
    <text evidence="14">Binds 1 thiamine pyrophosphate per subunit.</text>
</comment>
<dbReference type="GO" id="GO:0000287">
    <property type="term" value="F:magnesium ion binding"/>
    <property type="evidence" value="ECO:0007669"/>
    <property type="project" value="UniProtKB-UniRule"/>
</dbReference>
<dbReference type="SUPFAM" id="SSF52467">
    <property type="entry name" value="DHS-like NAD/FAD-binding domain"/>
    <property type="match status" value="1"/>
</dbReference>
<dbReference type="OrthoDB" id="4494979at2"/>
<dbReference type="Pfam" id="PF02775">
    <property type="entry name" value="TPP_enzyme_C"/>
    <property type="match status" value="1"/>
</dbReference>
<comment type="pathway">
    <text evidence="1 14">Amino-acid biosynthesis; L-isoleucine biosynthesis; L-isoleucine from 2-oxobutanoate: step 1/4.</text>
</comment>
<evidence type="ECO:0000259" key="17">
    <source>
        <dbReference type="Pfam" id="PF02776"/>
    </source>
</evidence>
<feature type="domain" description="Thiamine pyrophosphate enzyme TPP-binding" evidence="16">
    <location>
        <begin position="384"/>
        <end position="549"/>
    </location>
</feature>
<dbReference type="Gene3D" id="3.40.50.1220">
    <property type="entry name" value="TPP-binding domain"/>
    <property type="match status" value="1"/>
</dbReference>
<evidence type="ECO:0000313" key="18">
    <source>
        <dbReference type="EMBL" id="SJZ34648.1"/>
    </source>
</evidence>
<evidence type="ECO:0000259" key="16">
    <source>
        <dbReference type="Pfam" id="PF02775"/>
    </source>
</evidence>
<evidence type="ECO:0000256" key="11">
    <source>
        <dbReference type="ARBA" id="ARBA00023052"/>
    </source>
</evidence>
<dbReference type="FunFam" id="3.40.50.970:FF:000007">
    <property type="entry name" value="Acetolactate synthase"/>
    <property type="match status" value="1"/>
</dbReference>
<sequence length="576" mass="63143">MQFTGAKIFVKSLLEEKVEKIFGYPGGAVLPIYDELYKADVEHILTRHEQGAIHAADGYARSTGKPGVCIATSGPGGTNLVTGLATAYMDSVPIVAFTGQVPTNMLGTDAFQEADITGITLPITKHNYLVQDLEELPRIIKEAFHIATTGRPGPVLIDLPKDIQIEKMEFEYPKEVNLTGYKPNYTGHDLQIKEAAELINEAEKPVIYAGGGAIASGAAEKLQELAKKAQIPTTTTLMGLGAFPETNELSLGMLGMHGTEQANHAVSESDLLIAIGSRFDDRVTGKLETFAEDAKIIHIDIDPAEISKRVLVDIPIVGDVKQVLNELNKKVDEQENKDWLGRVKKWKEESIIEQDSDDDILTPKKIINQIDELTNGEAFITTEVGQNQMWAAQYYKYTKPRSFMSSGGLGTMGYGFPAVLGVQLGHPEETTFCIAGDGSFQMNLQELATAVHYELPVNIAILNNNYLGMVRQWQEMFYEQRYSATCLKKRKSCPDDCSSPGEDCPEMVPDFVKLAESFGALGIRVAKVEEIKPALEKAIASDKPVVLDFIIEKENNVFPMVPPGGRIDNMLVGGDE</sequence>
<accession>A0A1T4JWZ6</accession>
<dbReference type="PANTHER" id="PTHR18968:SF13">
    <property type="entry name" value="ACETOLACTATE SYNTHASE CATALYTIC SUBUNIT, MITOCHONDRIAL"/>
    <property type="match status" value="1"/>
</dbReference>
<dbReference type="FunFam" id="3.40.50.1220:FF:000008">
    <property type="entry name" value="Acetolactate synthase"/>
    <property type="match status" value="1"/>
</dbReference>
<dbReference type="GO" id="GO:0050660">
    <property type="term" value="F:flavin adenine dinucleotide binding"/>
    <property type="evidence" value="ECO:0007669"/>
    <property type="project" value="InterPro"/>
</dbReference>
<evidence type="ECO:0000256" key="10">
    <source>
        <dbReference type="ARBA" id="ARBA00022842"/>
    </source>
</evidence>
<evidence type="ECO:0000256" key="13">
    <source>
        <dbReference type="ARBA" id="ARBA00048670"/>
    </source>
</evidence>
<evidence type="ECO:0000256" key="2">
    <source>
        <dbReference type="ARBA" id="ARBA00005025"/>
    </source>
</evidence>
<comment type="catalytic activity">
    <reaction evidence="13 14">
        <text>2 pyruvate + H(+) = (2S)-2-acetolactate + CO2</text>
        <dbReference type="Rhea" id="RHEA:25249"/>
        <dbReference type="ChEBI" id="CHEBI:15361"/>
        <dbReference type="ChEBI" id="CHEBI:15378"/>
        <dbReference type="ChEBI" id="CHEBI:16526"/>
        <dbReference type="ChEBI" id="CHEBI:58476"/>
        <dbReference type="EC" id="2.2.1.6"/>
    </reaction>
</comment>
<reference evidence="19" key="1">
    <citation type="submission" date="2017-02" db="EMBL/GenBank/DDBJ databases">
        <authorList>
            <person name="Varghese N."/>
            <person name="Submissions S."/>
        </authorList>
    </citation>
    <scope>NUCLEOTIDE SEQUENCE [LARGE SCALE GENOMIC DNA]</scope>
    <source>
        <strain evidence="19">ATCC BAA-73</strain>
    </source>
</reference>
<dbReference type="InterPro" id="IPR029061">
    <property type="entry name" value="THDP-binding"/>
</dbReference>
<name>A0A1T4JWZ6_9FIRM</name>
<dbReference type="PANTHER" id="PTHR18968">
    <property type="entry name" value="THIAMINE PYROPHOSPHATE ENZYMES"/>
    <property type="match status" value="1"/>
</dbReference>
<evidence type="ECO:0000256" key="3">
    <source>
        <dbReference type="ARBA" id="ARBA00007812"/>
    </source>
</evidence>
<dbReference type="GO" id="GO:0003984">
    <property type="term" value="F:acetolactate synthase activity"/>
    <property type="evidence" value="ECO:0007669"/>
    <property type="project" value="UniProtKB-EC"/>
</dbReference>
<dbReference type="Pfam" id="PF02776">
    <property type="entry name" value="TPP_enzyme_N"/>
    <property type="match status" value="1"/>
</dbReference>
<dbReference type="InterPro" id="IPR012001">
    <property type="entry name" value="Thiamin_PyroP_enz_TPP-bd_dom"/>
</dbReference>
<dbReference type="InterPro" id="IPR045229">
    <property type="entry name" value="TPP_enz"/>
</dbReference>
<feature type="domain" description="Thiamine pyrophosphate enzyme central" evidence="15">
    <location>
        <begin position="192"/>
        <end position="327"/>
    </location>
</feature>
<dbReference type="STRING" id="142842.SAMN02745118_00486"/>
<feature type="domain" description="Thiamine pyrophosphate enzyme N-terminal TPP-binding" evidence="17">
    <location>
        <begin position="4"/>
        <end position="117"/>
    </location>
</feature>
<evidence type="ECO:0000256" key="12">
    <source>
        <dbReference type="ARBA" id="ARBA00023304"/>
    </source>
</evidence>
<dbReference type="GO" id="GO:0009097">
    <property type="term" value="P:isoleucine biosynthetic process"/>
    <property type="evidence" value="ECO:0007669"/>
    <property type="project" value="UniProtKB-UniPathway"/>
</dbReference>
<keyword evidence="10 14" id="KW-0460">Magnesium</keyword>
<dbReference type="GO" id="GO:0030976">
    <property type="term" value="F:thiamine pyrophosphate binding"/>
    <property type="evidence" value="ECO:0007669"/>
    <property type="project" value="UniProtKB-UniRule"/>
</dbReference>
<organism evidence="18 19">
    <name type="scientific">Selenihalanaerobacter shriftii</name>
    <dbReference type="NCBI Taxonomy" id="142842"/>
    <lineage>
        <taxon>Bacteria</taxon>
        <taxon>Bacillati</taxon>
        <taxon>Bacillota</taxon>
        <taxon>Clostridia</taxon>
        <taxon>Halanaerobiales</taxon>
        <taxon>Halobacteroidaceae</taxon>
        <taxon>Selenihalanaerobacter</taxon>
    </lineage>
</organism>
<evidence type="ECO:0000313" key="19">
    <source>
        <dbReference type="Proteomes" id="UP000190625"/>
    </source>
</evidence>
<dbReference type="InterPro" id="IPR039368">
    <property type="entry name" value="AHAS_TPP"/>
</dbReference>
<dbReference type="GO" id="GO:0005948">
    <property type="term" value="C:acetolactate synthase complex"/>
    <property type="evidence" value="ECO:0007669"/>
    <property type="project" value="TreeGrafter"/>
</dbReference>
<evidence type="ECO:0000256" key="4">
    <source>
        <dbReference type="ARBA" id="ARBA00013145"/>
    </source>
</evidence>
<proteinExistence type="inferred from homology"/>
<dbReference type="UniPathway" id="UPA00049">
    <property type="reaction ID" value="UER00059"/>
</dbReference>
<dbReference type="Pfam" id="PF00205">
    <property type="entry name" value="TPP_enzyme_M"/>
    <property type="match status" value="1"/>
</dbReference>
<keyword evidence="8 14" id="KW-0479">Metal-binding</keyword>
<dbReference type="NCBIfam" id="TIGR00118">
    <property type="entry name" value="acolac_lg"/>
    <property type="match status" value="1"/>
</dbReference>
<dbReference type="EMBL" id="FUWM01000004">
    <property type="protein sequence ID" value="SJZ34648.1"/>
    <property type="molecule type" value="Genomic_DNA"/>
</dbReference>
<dbReference type="GO" id="GO:0009099">
    <property type="term" value="P:L-valine biosynthetic process"/>
    <property type="evidence" value="ECO:0007669"/>
    <property type="project" value="UniProtKB-UniPathway"/>
</dbReference>
<keyword evidence="7 14" id="KW-0808">Transferase</keyword>
<keyword evidence="12 14" id="KW-0100">Branched-chain amino acid biosynthesis</keyword>
<dbReference type="Proteomes" id="UP000190625">
    <property type="component" value="Unassembled WGS sequence"/>
</dbReference>
<dbReference type="InterPro" id="IPR000399">
    <property type="entry name" value="TPP-bd_CS"/>
</dbReference>
<dbReference type="CDD" id="cd02015">
    <property type="entry name" value="TPP_AHAS"/>
    <property type="match status" value="1"/>
</dbReference>
<evidence type="ECO:0000256" key="5">
    <source>
        <dbReference type="ARBA" id="ARBA00022605"/>
    </source>
</evidence>
<dbReference type="SUPFAM" id="SSF52518">
    <property type="entry name" value="Thiamin diphosphate-binding fold (THDP-binding)"/>
    <property type="match status" value="2"/>
</dbReference>
<comment type="cofactor">
    <cofactor evidence="14">
        <name>Mg(2+)</name>
        <dbReference type="ChEBI" id="CHEBI:18420"/>
    </cofactor>
    <text evidence="14">Binds 1 Mg(2+) ion per subunit.</text>
</comment>
<keyword evidence="19" id="KW-1185">Reference proteome</keyword>
<dbReference type="InterPro" id="IPR029035">
    <property type="entry name" value="DHS-like_NAD/FAD-binding_dom"/>
</dbReference>
<dbReference type="FunFam" id="3.40.50.970:FF:000016">
    <property type="entry name" value="Acetolactate synthase"/>
    <property type="match status" value="1"/>
</dbReference>